<proteinExistence type="inferred from homology"/>
<dbReference type="NCBIfam" id="TIGR02937">
    <property type="entry name" value="sigma70-ECF"/>
    <property type="match status" value="1"/>
</dbReference>
<dbReference type="Gene3D" id="1.10.10.10">
    <property type="entry name" value="Winged helix-like DNA-binding domain superfamily/Winged helix DNA-binding domain"/>
    <property type="match status" value="1"/>
</dbReference>
<evidence type="ECO:0000259" key="5">
    <source>
        <dbReference type="Pfam" id="PF04542"/>
    </source>
</evidence>
<comment type="caution">
    <text evidence="7">The sequence shown here is derived from an EMBL/GenBank/DDBJ whole genome shotgun (WGS) entry which is preliminary data.</text>
</comment>
<dbReference type="Gene3D" id="1.10.1740.10">
    <property type="match status" value="1"/>
</dbReference>
<feature type="domain" description="RNA polymerase sigma factor 70 region 4 type 2" evidence="6">
    <location>
        <begin position="139"/>
        <end position="191"/>
    </location>
</feature>
<dbReference type="Pfam" id="PF04542">
    <property type="entry name" value="Sigma70_r2"/>
    <property type="match status" value="1"/>
</dbReference>
<dbReference type="InterPro" id="IPR007627">
    <property type="entry name" value="RNA_pol_sigma70_r2"/>
</dbReference>
<evidence type="ECO:0000259" key="6">
    <source>
        <dbReference type="Pfam" id="PF08281"/>
    </source>
</evidence>
<dbReference type="InterPro" id="IPR013249">
    <property type="entry name" value="RNA_pol_sigma70_r4_t2"/>
</dbReference>
<evidence type="ECO:0000256" key="3">
    <source>
        <dbReference type="ARBA" id="ARBA00023082"/>
    </source>
</evidence>
<keyword evidence="4" id="KW-0804">Transcription</keyword>
<keyword evidence="3" id="KW-0731">Sigma factor</keyword>
<gene>
    <name evidence="7" type="ORF">ETSY2_16190</name>
</gene>
<dbReference type="GO" id="GO:0006352">
    <property type="term" value="P:DNA-templated transcription initiation"/>
    <property type="evidence" value="ECO:0007669"/>
    <property type="project" value="InterPro"/>
</dbReference>
<evidence type="ECO:0000313" key="7">
    <source>
        <dbReference type="EMBL" id="ETX06593.1"/>
    </source>
</evidence>
<dbReference type="SUPFAM" id="SSF88946">
    <property type="entry name" value="Sigma2 domain of RNA polymerase sigma factors"/>
    <property type="match status" value="1"/>
</dbReference>
<dbReference type="PANTHER" id="PTHR43133">
    <property type="entry name" value="RNA POLYMERASE ECF-TYPE SIGMA FACTO"/>
    <property type="match status" value="1"/>
</dbReference>
<dbReference type="HOGENOM" id="CLU_047691_3_0_7"/>
<dbReference type="Proteomes" id="UP000019140">
    <property type="component" value="Unassembled WGS sequence"/>
</dbReference>
<dbReference type="InterPro" id="IPR036388">
    <property type="entry name" value="WH-like_DNA-bd_sf"/>
</dbReference>
<evidence type="ECO:0000256" key="1">
    <source>
        <dbReference type="ARBA" id="ARBA00010641"/>
    </source>
</evidence>
<dbReference type="InterPro" id="IPR039425">
    <property type="entry name" value="RNA_pol_sigma-70-like"/>
</dbReference>
<keyword evidence="2" id="KW-0805">Transcription regulation</keyword>
<dbReference type="PANTHER" id="PTHR43133:SF51">
    <property type="entry name" value="RNA POLYMERASE SIGMA FACTOR"/>
    <property type="match status" value="1"/>
</dbReference>
<dbReference type="GO" id="GO:0016987">
    <property type="term" value="F:sigma factor activity"/>
    <property type="evidence" value="ECO:0007669"/>
    <property type="project" value="UniProtKB-KW"/>
</dbReference>
<dbReference type="Pfam" id="PF08281">
    <property type="entry name" value="Sigma70_r4_2"/>
    <property type="match status" value="1"/>
</dbReference>
<organism evidence="7 8">
    <name type="scientific">Candidatus Entotheonella gemina</name>
    <dbReference type="NCBI Taxonomy" id="1429439"/>
    <lineage>
        <taxon>Bacteria</taxon>
        <taxon>Pseudomonadati</taxon>
        <taxon>Nitrospinota/Tectimicrobiota group</taxon>
        <taxon>Candidatus Tectimicrobiota</taxon>
        <taxon>Candidatus Entotheonellia</taxon>
        <taxon>Candidatus Entotheonellales</taxon>
        <taxon>Candidatus Entotheonellaceae</taxon>
        <taxon>Candidatus Entotheonella</taxon>
    </lineage>
</organism>
<accession>W4M8S3</accession>
<dbReference type="InterPro" id="IPR013325">
    <property type="entry name" value="RNA_pol_sigma_r2"/>
</dbReference>
<name>W4M8S3_9BACT</name>
<dbReference type="CDD" id="cd06171">
    <property type="entry name" value="Sigma70_r4"/>
    <property type="match status" value="1"/>
</dbReference>
<dbReference type="InterPro" id="IPR014284">
    <property type="entry name" value="RNA_pol_sigma-70_dom"/>
</dbReference>
<keyword evidence="8" id="KW-1185">Reference proteome</keyword>
<dbReference type="InterPro" id="IPR013324">
    <property type="entry name" value="RNA_pol_sigma_r3/r4-like"/>
</dbReference>
<evidence type="ECO:0000313" key="8">
    <source>
        <dbReference type="Proteomes" id="UP000019140"/>
    </source>
</evidence>
<sequence>MRGQGQKEPAVLTRDTELALMQQVQDGDHEAFETLFTCFRQRVSHQAHALLQSEADAEDIVQEVFAALYTKSDAFRGESAVSTWLYRVTVNAALSQKRYRQRRRTLSVEDLEQDIQPRWIESDGPDNLDQHVIAAERLQRLRQAIEELSPVDRAVIVLGDLQGQSNQITGDVLGLSEAAVKSRRHRARLDLREKLTAEAC</sequence>
<evidence type="ECO:0000256" key="4">
    <source>
        <dbReference type="ARBA" id="ARBA00023163"/>
    </source>
</evidence>
<evidence type="ECO:0000256" key="2">
    <source>
        <dbReference type="ARBA" id="ARBA00023015"/>
    </source>
</evidence>
<reference evidence="7 8" key="1">
    <citation type="journal article" date="2014" name="Nature">
        <title>An environmental bacterial taxon with a large and distinct metabolic repertoire.</title>
        <authorList>
            <person name="Wilson M.C."/>
            <person name="Mori T."/>
            <person name="Ruckert C."/>
            <person name="Uria A.R."/>
            <person name="Helf M.J."/>
            <person name="Takada K."/>
            <person name="Gernert C."/>
            <person name="Steffens U.A."/>
            <person name="Heycke N."/>
            <person name="Schmitt S."/>
            <person name="Rinke C."/>
            <person name="Helfrich E.J."/>
            <person name="Brachmann A.O."/>
            <person name="Gurgui C."/>
            <person name="Wakimoto T."/>
            <person name="Kracht M."/>
            <person name="Crusemann M."/>
            <person name="Hentschel U."/>
            <person name="Abe I."/>
            <person name="Matsunaga S."/>
            <person name="Kalinowski J."/>
            <person name="Takeyama H."/>
            <person name="Piel J."/>
        </authorList>
    </citation>
    <scope>NUCLEOTIDE SEQUENCE [LARGE SCALE GENOMIC DNA]</scope>
    <source>
        <strain evidence="8">TSY2</strain>
    </source>
</reference>
<dbReference type="SUPFAM" id="SSF88659">
    <property type="entry name" value="Sigma3 and sigma4 domains of RNA polymerase sigma factors"/>
    <property type="match status" value="1"/>
</dbReference>
<feature type="domain" description="RNA polymerase sigma-70 region 2" evidence="5">
    <location>
        <begin position="35"/>
        <end position="103"/>
    </location>
</feature>
<dbReference type="GO" id="GO:0003677">
    <property type="term" value="F:DNA binding"/>
    <property type="evidence" value="ECO:0007669"/>
    <property type="project" value="InterPro"/>
</dbReference>
<protein>
    <submittedName>
        <fullName evidence="7">Uncharacterized protein</fullName>
    </submittedName>
</protein>
<dbReference type="AlphaFoldDB" id="W4M8S3"/>
<comment type="similarity">
    <text evidence="1">Belongs to the sigma-70 factor family. ECF subfamily.</text>
</comment>
<dbReference type="EMBL" id="AZHX01000657">
    <property type="protein sequence ID" value="ETX06593.1"/>
    <property type="molecule type" value="Genomic_DNA"/>
</dbReference>